<organism evidence="2 3">
    <name type="scientific">Vibrio panuliri</name>
    <dbReference type="NCBI Taxonomy" id="1381081"/>
    <lineage>
        <taxon>Bacteria</taxon>
        <taxon>Pseudomonadati</taxon>
        <taxon>Pseudomonadota</taxon>
        <taxon>Gammaproteobacteria</taxon>
        <taxon>Vibrionales</taxon>
        <taxon>Vibrionaceae</taxon>
        <taxon>Vibrio</taxon>
    </lineage>
</organism>
<evidence type="ECO:0008006" key="4">
    <source>
        <dbReference type="Google" id="ProtNLM"/>
    </source>
</evidence>
<dbReference type="PANTHER" id="PTHR39555">
    <property type="entry name" value="FIMBRIAL ASSEMBLY PROTEIN PILO-LIKE PROTEIN-RELATED"/>
    <property type="match status" value="1"/>
</dbReference>
<dbReference type="Gene3D" id="3.30.70.60">
    <property type="match status" value="1"/>
</dbReference>
<evidence type="ECO:0000313" key="2">
    <source>
        <dbReference type="EMBL" id="OLQ84996.1"/>
    </source>
</evidence>
<gene>
    <name evidence="2" type="ORF">BIY20_03265</name>
</gene>
<keyword evidence="1" id="KW-1133">Transmembrane helix</keyword>
<sequence length="197" mass="22799">MNSNVEFGLSELAEGPVWARGVFLVALFVLLQFLGYWWYFEAKWAGLEKQTQQEQSLAQSIQTQSQIAARLPEQQRQYHHRLDLIQQAERSLVEADDLPSLLESIHQIGTRHQIIFERITWGARETNQHYLALALDFELRGDFHQIARFAEQVAQLPQLIHFADFSVSRVSPNSEALYFHVRAYIYQSQLAENLNAG</sequence>
<dbReference type="EMBL" id="MJMH01000228">
    <property type="protein sequence ID" value="OLQ84996.1"/>
    <property type="molecule type" value="Genomic_DNA"/>
</dbReference>
<accession>A0ABX3F4W5</accession>
<reference evidence="2 3" key="1">
    <citation type="submission" date="2016-09" db="EMBL/GenBank/DDBJ databases">
        <title>Genomic Taxonomy of the Vibrionaceae.</title>
        <authorList>
            <person name="Gonzalez-Castillo A."/>
            <person name="Gomez-Gil B."/>
            <person name="Enciso-Ibarra K."/>
        </authorList>
    </citation>
    <scope>NUCLEOTIDE SEQUENCE [LARGE SCALE GENOMIC DNA]</scope>
    <source>
        <strain evidence="2 3">CAIM 1902</strain>
    </source>
</reference>
<dbReference type="InterPro" id="IPR007445">
    <property type="entry name" value="PilO"/>
</dbReference>
<keyword evidence="1" id="KW-0472">Membrane</keyword>
<keyword evidence="1" id="KW-0812">Transmembrane</keyword>
<evidence type="ECO:0000256" key="1">
    <source>
        <dbReference type="SAM" id="Phobius"/>
    </source>
</evidence>
<dbReference type="PANTHER" id="PTHR39555:SF1">
    <property type="entry name" value="TYPE IV PILUS INNER MEMBRANE COMPONENT PILO"/>
    <property type="match status" value="1"/>
</dbReference>
<dbReference type="InterPro" id="IPR014717">
    <property type="entry name" value="Transl_elong_EF1B/ribsomal_bS6"/>
</dbReference>
<dbReference type="Proteomes" id="UP000186039">
    <property type="component" value="Unassembled WGS sequence"/>
</dbReference>
<feature type="transmembrane region" description="Helical" evidence="1">
    <location>
        <begin position="17"/>
        <end position="39"/>
    </location>
</feature>
<keyword evidence="3" id="KW-1185">Reference proteome</keyword>
<proteinExistence type="predicted"/>
<name>A0ABX3F4W5_9VIBR</name>
<comment type="caution">
    <text evidence="2">The sequence shown here is derived from an EMBL/GenBank/DDBJ whole genome shotgun (WGS) entry which is preliminary data.</text>
</comment>
<evidence type="ECO:0000313" key="3">
    <source>
        <dbReference type="Proteomes" id="UP000186039"/>
    </source>
</evidence>
<protein>
    <recommendedName>
        <fullName evidence="4">Fimbrial protein</fullName>
    </recommendedName>
</protein>
<dbReference type="RefSeq" id="WP_075716302.1">
    <property type="nucleotide sequence ID" value="NZ_AP019654.1"/>
</dbReference>
<dbReference type="Pfam" id="PF04350">
    <property type="entry name" value="PilO"/>
    <property type="match status" value="1"/>
</dbReference>